<dbReference type="EMBL" id="CABEEP010000001">
    <property type="protein sequence ID" value="VTQ60948.1"/>
    <property type="molecule type" value="Genomic_DNA"/>
</dbReference>
<proteinExistence type="predicted"/>
<comment type="caution">
    <text evidence="1">The sequence shown here is derived from an EMBL/GenBank/DDBJ whole genome shotgun (WGS) entry which is preliminary data.</text>
</comment>
<gene>
    <name evidence="1" type="ORF">NCTC12204_00712</name>
</gene>
<dbReference type="RefSeq" id="WP_010738289.1">
    <property type="nucleotide sequence ID" value="NZ_AP027299.1"/>
</dbReference>
<dbReference type="AlphaFoldDB" id="A0A449E532"/>
<dbReference type="InterPro" id="IPR035093">
    <property type="entry name" value="RelE/ParE_toxin_dom_sf"/>
</dbReference>
<organism evidence="1 2">
    <name type="scientific">Enterococcus hirae</name>
    <dbReference type="NCBI Taxonomy" id="1354"/>
    <lineage>
        <taxon>Bacteria</taxon>
        <taxon>Bacillati</taxon>
        <taxon>Bacillota</taxon>
        <taxon>Bacilli</taxon>
        <taxon>Lactobacillales</taxon>
        <taxon>Enterococcaceae</taxon>
        <taxon>Enterococcus</taxon>
    </lineage>
</organism>
<name>A0A449E532_ENTHR</name>
<sequence>MYSVEFSKEFSDVFSENQSKKYQEIIVYKVNEYLTHNFYRIKPVHSSAKYSIYEMKIHLGKEDFRIAFRIDGKKVQVFYISRTLKKFLFDKEVNKLVNRFNKNQWLVDEESRSAVK</sequence>
<evidence type="ECO:0000313" key="1">
    <source>
        <dbReference type="EMBL" id="VTQ60948.1"/>
    </source>
</evidence>
<evidence type="ECO:0000313" key="2">
    <source>
        <dbReference type="Proteomes" id="UP000352698"/>
    </source>
</evidence>
<protein>
    <recommendedName>
        <fullName evidence="3">Addiction module toxin RelE</fullName>
    </recommendedName>
</protein>
<dbReference type="SUPFAM" id="SSF143011">
    <property type="entry name" value="RelE-like"/>
    <property type="match status" value="1"/>
</dbReference>
<accession>A0A449E532</accession>
<dbReference type="Proteomes" id="UP000352698">
    <property type="component" value="Unassembled WGS sequence"/>
</dbReference>
<reference evidence="1 2" key="1">
    <citation type="submission" date="2019-05" db="EMBL/GenBank/DDBJ databases">
        <authorList>
            <consortium name="Pathogen Informatics"/>
        </authorList>
    </citation>
    <scope>NUCLEOTIDE SEQUENCE [LARGE SCALE GENOMIC DNA]</scope>
    <source>
        <strain evidence="1 2">NCTC12204</strain>
    </source>
</reference>
<evidence type="ECO:0008006" key="3">
    <source>
        <dbReference type="Google" id="ProtNLM"/>
    </source>
</evidence>